<dbReference type="GO" id="GO:0008168">
    <property type="term" value="F:methyltransferase activity"/>
    <property type="evidence" value="ECO:0007669"/>
    <property type="project" value="UniProtKB-KW"/>
</dbReference>
<feature type="region of interest" description="Disordered" evidence="1">
    <location>
        <begin position="672"/>
        <end position="692"/>
    </location>
</feature>
<dbReference type="PROSITE" id="PS00092">
    <property type="entry name" value="N6_MTASE"/>
    <property type="match status" value="1"/>
</dbReference>
<accession>A0A6G8PUN4</accession>
<evidence type="ECO:0000256" key="1">
    <source>
        <dbReference type="SAM" id="MobiDB-lite"/>
    </source>
</evidence>
<dbReference type="Gene3D" id="3.40.50.150">
    <property type="entry name" value="Vaccinia Virus protein VP39"/>
    <property type="match status" value="2"/>
</dbReference>
<evidence type="ECO:0000313" key="2">
    <source>
        <dbReference type="EMBL" id="QIN77515.1"/>
    </source>
</evidence>
<keyword evidence="2" id="KW-0808">Transferase</keyword>
<reference evidence="2 3" key="1">
    <citation type="submission" date="2019-10" db="EMBL/GenBank/DDBJ databases">
        <title>Rubrobacter sp nov SCSIO 52915 isolated from a deep-sea sediment in the South China Sea.</title>
        <authorList>
            <person name="Chen R.W."/>
        </authorList>
    </citation>
    <scope>NUCLEOTIDE SEQUENCE [LARGE SCALE GENOMIC DNA]</scope>
    <source>
        <strain evidence="2 3">SCSIO 52915</strain>
    </source>
</reference>
<name>A0A6G8PUN4_9ACTN</name>
<dbReference type="Proteomes" id="UP000502706">
    <property type="component" value="Chromosome"/>
</dbReference>
<dbReference type="RefSeq" id="WP_166395197.1">
    <property type="nucleotide sequence ID" value="NZ_CP045121.1"/>
</dbReference>
<feature type="compositionally biased region" description="Basic and acidic residues" evidence="1">
    <location>
        <begin position="682"/>
        <end position="692"/>
    </location>
</feature>
<dbReference type="REBASE" id="398325">
    <property type="entry name" value="M.Rsp52915ORF2235P"/>
</dbReference>
<gene>
    <name evidence="2" type="ORF">GBA65_02235</name>
</gene>
<dbReference type="SUPFAM" id="SSF53335">
    <property type="entry name" value="S-adenosyl-L-methionine-dependent methyltransferases"/>
    <property type="match status" value="2"/>
</dbReference>
<dbReference type="InterPro" id="IPR002052">
    <property type="entry name" value="DNA_methylase_N6_adenine_CS"/>
</dbReference>
<proteinExistence type="predicted"/>
<keyword evidence="3" id="KW-1185">Reference proteome</keyword>
<dbReference type="GO" id="GO:0032259">
    <property type="term" value="P:methylation"/>
    <property type="evidence" value="ECO:0007669"/>
    <property type="project" value="UniProtKB-KW"/>
</dbReference>
<dbReference type="InterPro" id="IPR029063">
    <property type="entry name" value="SAM-dependent_MTases_sf"/>
</dbReference>
<keyword evidence="2" id="KW-0489">Methyltransferase</keyword>
<dbReference type="EMBL" id="CP045121">
    <property type="protein sequence ID" value="QIN77515.1"/>
    <property type="molecule type" value="Genomic_DNA"/>
</dbReference>
<dbReference type="GO" id="GO:0003676">
    <property type="term" value="F:nucleic acid binding"/>
    <property type="evidence" value="ECO:0007669"/>
    <property type="project" value="InterPro"/>
</dbReference>
<protein>
    <submittedName>
        <fullName evidence="2">DNA methyltransferase</fullName>
    </submittedName>
</protein>
<dbReference type="AlphaFoldDB" id="A0A6G8PUN4"/>
<sequence length="692" mass="76172">MEDLAVLASREGRRPRPIYGAHRWFARRFGSAFRALLTAAALPDGGDFWKSYYEGTDHWHGKTVLDPFVGGGTSVVEASRLGADVVGVDVDAVACAITRFETHAAEAPDLSPALTQLTEAVGEGLAPYYRTETAEGEDRIVLHYFWVQTVTCGNCAETVEAHPHHQLAYEAEGTRQWAFCPQCHGVQELPRGETELRCDGCVVTVPIQTGPVRYGRLTCPCCGSRERLIDVAARTGRPPEWRLFALETLETAPTGKRSVPLSQRRFRPATDADLRVFESAERALRERAEPDGSLPWIPERRIPREGRADDRLLNYGYDKYSELFNARQLLHLSLLAEAVAGLGEPEREAVTLAFSDHLTTNCMMSHYAFGWRRLAPLFSVRAYRHVTRPVEINPWLDGTGRGTFPNAVHGVQRAIEFARQPKEPLVKGGFRPVSDSAAGASAEILHSNSRDLRGRLKDESVDLVLTDPPYLDNVAYSELSDFFLPWLQLLGLAAADGEEVAGFEENLAARGRDEAAIEEYASSLARSFREVARVLKADGRLVFTYQHGVAGAWHALASAMNEAGLRPIQVFPLLGDGNAGSHNHEGTSKWDAVFVAVEDGSATTTGPLKLSEAQSEHVRAHYGRWAKRLSKMTEGRFREADRRNFFRACLVAGALGMFSCSEVEGRTPLAAALKQTPPGPTEQKEAPDASIV</sequence>
<dbReference type="KEGG" id="rmar:GBA65_02235"/>
<organism evidence="2 3">
    <name type="scientific">Rubrobacter marinus</name>
    <dbReference type="NCBI Taxonomy" id="2653852"/>
    <lineage>
        <taxon>Bacteria</taxon>
        <taxon>Bacillati</taxon>
        <taxon>Actinomycetota</taxon>
        <taxon>Rubrobacteria</taxon>
        <taxon>Rubrobacterales</taxon>
        <taxon>Rubrobacteraceae</taxon>
        <taxon>Rubrobacter</taxon>
    </lineage>
</organism>
<evidence type="ECO:0000313" key="3">
    <source>
        <dbReference type="Proteomes" id="UP000502706"/>
    </source>
</evidence>